<proteinExistence type="predicted"/>
<evidence type="ECO:0000259" key="1">
    <source>
        <dbReference type="Pfam" id="PF00478"/>
    </source>
</evidence>
<name>X1F8C8_9ZZZZ</name>
<organism evidence="2">
    <name type="scientific">marine sediment metagenome</name>
    <dbReference type="NCBI Taxonomy" id="412755"/>
    <lineage>
        <taxon>unclassified sequences</taxon>
        <taxon>metagenomes</taxon>
        <taxon>ecological metagenomes</taxon>
    </lineage>
</organism>
<comment type="caution">
    <text evidence="2">The sequence shown here is derived from an EMBL/GenBank/DDBJ whole genome shotgun (WGS) entry which is preliminary data.</text>
</comment>
<feature type="domain" description="IMP dehydrogenase/GMP reductase" evidence="1">
    <location>
        <begin position="16"/>
        <end position="58"/>
    </location>
</feature>
<feature type="non-terminal residue" evidence="2">
    <location>
        <position position="58"/>
    </location>
</feature>
<dbReference type="AlphaFoldDB" id="X1F8C8"/>
<dbReference type="InterPro" id="IPR013785">
    <property type="entry name" value="Aldolase_TIM"/>
</dbReference>
<dbReference type="Pfam" id="PF00478">
    <property type="entry name" value="IMPDH"/>
    <property type="match status" value="1"/>
</dbReference>
<accession>X1F8C8</accession>
<dbReference type="SUPFAM" id="SSF51412">
    <property type="entry name" value="Inosine monophosphate dehydrogenase (IMPDH)"/>
    <property type="match status" value="1"/>
</dbReference>
<evidence type="ECO:0000313" key="2">
    <source>
        <dbReference type="EMBL" id="GAH41891.1"/>
    </source>
</evidence>
<dbReference type="Gene3D" id="3.20.20.70">
    <property type="entry name" value="Aldolase class I"/>
    <property type="match status" value="1"/>
</dbReference>
<dbReference type="EMBL" id="BARU01012496">
    <property type="protein sequence ID" value="GAH41891.1"/>
    <property type="molecule type" value="Genomic_DNA"/>
</dbReference>
<sequence>MTDYFRKKAHTNELITTFDDVLLTPGFTNFNPNEVDISTILGEKYKFNLPIMSAAMDT</sequence>
<dbReference type="GO" id="GO:0003824">
    <property type="term" value="F:catalytic activity"/>
    <property type="evidence" value="ECO:0007669"/>
    <property type="project" value="InterPro"/>
</dbReference>
<gene>
    <name evidence="2" type="ORF">S03H2_23022</name>
</gene>
<dbReference type="InterPro" id="IPR001093">
    <property type="entry name" value="IMP_DH_GMPRt"/>
</dbReference>
<reference evidence="2" key="1">
    <citation type="journal article" date="2014" name="Front. Microbiol.">
        <title>High frequency of phylogenetically diverse reductive dehalogenase-homologous genes in deep subseafloor sedimentary metagenomes.</title>
        <authorList>
            <person name="Kawai M."/>
            <person name="Futagami T."/>
            <person name="Toyoda A."/>
            <person name="Takaki Y."/>
            <person name="Nishi S."/>
            <person name="Hori S."/>
            <person name="Arai W."/>
            <person name="Tsubouchi T."/>
            <person name="Morono Y."/>
            <person name="Uchiyama I."/>
            <person name="Ito T."/>
            <person name="Fujiyama A."/>
            <person name="Inagaki F."/>
            <person name="Takami H."/>
        </authorList>
    </citation>
    <scope>NUCLEOTIDE SEQUENCE</scope>
    <source>
        <strain evidence="2">Expedition CK06-06</strain>
    </source>
</reference>
<protein>
    <recommendedName>
        <fullName evidence="1">IMP dehydrogenase/GMP reductase domain-containing protein</fullName>
    </recommendedName>
</protein>